<dbReference type="Pfam" id="PF12804">
    <property type="entry name" value="NTP_transf_3"/>
    <property type="match status" value="1"/>
</dbReference>
<reference evidence="3 4" key="1">
    <citation type="submission" date="2016-04" db="EMBL/GenBank/DDBJ databases">
        <title>Genome sequence of Methanobrevibacter filiformis DSM 11501.</title>
        <authorList>
            <person name="Poehlein A."/>
            <person name="Seedorf H."/>
            <person name="Daniel R."/>
        </authorList>
    </citation>
    <scope>NUCLEOTIDE SEQUENCE [LARGE SCALE GENOMIC DNA]</scope>
    <source>
        <strain evidence="3 4">DSM 11501</strain>
    </source>
</reference>
<evidence type="ECO:0000313" key="4">
    <source>
        <dbReference type="Proteomes" id="UP000077066"/>
    </source>
</evidence>
<evidence type="ECO:0000256" key="1">
    <source>
        <dbReference type="ARBA" id="ARBA00022679"/>
    </source>
</evidence>
<sequence length="203" mass="22949">MAGGRGKRLKSKTEKPLFKFRDKPLVSYVLNNLKNSKNVNKILIAISPNTPKTKDYLIENYNASDFLKDSNHEFSYIDTPGDGYVEDLSFILDKLENNGLNEVILTINSDLPFISSDTIDKVLEEYYSCDEIAMSVFAPLTIFNDYSIEPSFVFDDLIPSGLNILISKNIIQSEKKLIVPNLELAFNINTLEDVEIANNLLNQ</sequence>
<dbReference type="EMBL" id="LWMT01000244">
    <property type="protein sequence ID" value="KZX11660.1"/>
    <property type="molecule type" value="Genomic_DNA"/>
</dbReference>
<dbReference type="Proteomes" id="UP000077066">
    <property type="component" value="Unassembled WGS sequence"/>
</dbReference>
<dbReference type="PANTHER" id="PTHR19136:SF86">
    <property type="entry name" value="ADENOSYLCOBINAMIDE-PHOSPHATE GUANYLYLTRANSFERASE"/>
    <property type="match status" value="1"/>
</dbReference>
<accession>A0A162FL48</accession>
<gene>
    <name evidence="3" type="primary">ispD</name>
    <name evidence="3" type="ORF">MBFIL_13830</name>
</gene>
<evidence type="ECO:0000313" key="3">
    <source>
        <dbReference type="EMBL" id="KZX11660.1"/>
    </source>
</evidence>
<comment type="caution">
    <text evidence="3">The sequence shown here is derived from an EMBL/GenBank/DDBJ whole genome shotgun (WGS) entry which is preliminary data.</text>
</comment>
<protein>
    <submittedName>
        <fullName evidence="3">2-C-methyl-D-erythritol 4-phosphate cytidylyltransferase</fullName>
        <ecNumber evidence="3">2.7.7.60</ecNumber>
    </submittedName>
</protein>
<dbReference type="STRING" id="55758.MBFIL_13830"/>
<dbReference type="Gene3D" id="3.90.550.10">
    <property type="entry name" value="Spore Coat Polysaccharide Biosynthesis Protein SpsA, Chain A"/>
    <property type="match status" value="1"/>
</dbReference>
<dbReference type="AlphaFoldDB" id="A0A162FL48"/>
<name>A0A162FL48_9EURY</name>
<feature type="domain" description="MobA-like NTP transferase" evidence="2">
    <location>
        <begin position="1"/>
        <end position="134"/>
    </location>
</feature>
<dbReference type="GO" id="GO:0050518">
    <property type="term" value="F:2-C-methyl-D-erythritol 4-phosphate cytidylyltransferase activity"/>
    <property type="evidence" value="ECO:0007669"/>
    <property type="project" value="UniProtKB-EC"/>
</dbReference>
<dbReference type="EC" id="2.7.7.60" evidence="3"/>
<keyword evidence="3" id="KW-0548">Nucleotidyltransferase</keyword>
<dbReference type="SUPFAM" id="SSF53448">
    <property type="entry name" value="Nucleotide-diphospho-sugar transferases"/>
    <property type="match status" value="1"/>
</dbReference>
<evidence type="ECO:0000259" key="2">
    <source>
        <dbReference type="Pfam" id="PF12804"/>
    </source>
</evidence>
<dbReference type="PATRIC" id="fig|55758.3.peg.1569"/>
<dbReference type="InterPro" id="IPR025877">
    <property type="entry name" value="MobA-like_NTP_Trfase"/>
</dbReference>
<organism evidence="3 4">
    <name type="scientific">Methanobrevibacter filiformis</name>
    <dbReference type="NCBI Taxonomy" id="55758"/>
    <lineage>
        <taxon>Archaea</taxon>
        <taxon>Methanobacteriati</taxon>
        <taxon>Methanobacteriota</taxon>
        <taxon>Methanomada group</taxon>
        <taxon>Methanobacteria</taxon>
        <taxon>Methanobacteriales</taxon>
        <taxon>Methanobacteriaceae</taxon>
        <taxon>Methanobrevibacter</taxon>
    </lineage>
</organism>
<dbReference type="PANTHER" id="PTHR19136">
    <property type="entry name" value="MOLYBDENUM COFACTOR GUANYLYLTRANSFERASE"/>
    <property type="match status" value="1"/>
</dbReference>
<keyword evidence="1 3" id="KW-0808">Transferase</keyword>
<keyword evidence="4" id="KW-1185">Reference proteome</keyword>
<proteinExistence type="predicted"/>
<dbReference type="InterPro" id="IPR029044">
    <property type="entry name" value="Nucleotide-diphossugar_trans"/>
</dbReference>